<gene>
    <name evidence="4" type="primary">Acey_s0125.g1301</name>
    <name evidence="4" type="ORF">Y032_0125g1301</name>
</gene>
<dbReference type="CDD" id="cd22249">
    <property type="entry name" value="UDM1_RNF168_RNF169-like"/>
    <property type="match status" value="1"/>
</dbReference>
<dbReference type="AlphaFoldDB" id="A0A016T913"/>
<keyword evidence="5" id="KW-1185">Reference proteome</keyword>
<accession>A0A016T913</accession>
<comment type="caution">
    <text evidence="4">The sequence shown here is derived from an EMBL/GenBank/DDBJ whole genome shotgun (WGS) entry which is preliminary data.</text>
</comment>
<evidence type="ECO:0000313" key="5">
    <source>
        <dbReference type="Proteomes" id="UP000024635"/>
    </source>
</evidence>
<feature type="compositionally biased region" description="Low complexity" evidence="2">
    <location>
        <begin position="228"/>
        <end position="241"/>
    </location>
</feature>
<dbReference type="STRING" id="53326.A0A016T913"/>
<evidence type="ECO:0000256" key="1">
    <source>
        <dbReference type="ARBA" id="ARBA00023054"/>
    </source>
</evidence>
<evidence type="ECO:0000256" key="2">
    <source>
        <dbReference type="SAM" id="MobiDB-lite"/>
    </source>
</evidence>
<dbReference type="Pfam" id="PF15295">
    <property type="entry name" value="CCDC50_N"/>
    <property type="match status" value="1"/>
</dbReference>
<sequence>MEEKKKSVAEDKVIVAISNLLDYAVLLKKIDGLRDCAIVAEPERGMRRERAAPSERVDRPILEKYVLVTQHLREIEDYNLALRLQEEEFSSHYNRNREGRRLVGDDTKQSIIEQAHEDEAARQRRLEALKKITETDEEIARRLQLEFEQEEKRRLEEVARRDAELAQRLAQIEGQSTSVSSNTIPSRQVQTSPGNQIQPPPLIDLSEDLSTTNPIHAVPTQPKVLQLPPTGSIPGPSTGYGWSVPTTEAHQAPEQAAPIPLHPTNPFLQDLSVPQPSGSTPY</sequence>
<feature type="domain" description="Coiled-coil" evidence="3">
    <location>
        <begin position="67"/>
        <end position="176"/>
    </location>
</feature>
<keyword evidence="1" id="KW-0175">Coiled coil</keyword>
<feature type="region of interest" description="Disordered" evidence="2">
    <location>
        <begin position="172"/>
        <end position="282"/>
    </location>
</feature>
<feature type="compositionally biased region" description="Polar residues" evidence="2">
    <location>
        <begin position="272"/>
        <end position="282"/>
    </location>
</feature>
<evidence type="ECO:0000313" key="4">
    <source>
        <dbReference type="EMBL" id="EYB99136.1"/>
    </source>
</evidence>
<dbReference type="Proteomes" id="UP000024635">
    <property type="component" value="Unassembled WGS sequence"/>
</dbReference>
<dbReference type="PANTHER" id="PTHR22115:SF4">
    <property type="entry name" value="COILED-COIL DOMAIN-CONTAINING PROTEIN"/>
    <property type="match status" value="1"/>
</dbReference>
<feature type="compositionally biased region" description="Polar residues" evidence="2">
    <location>
        <begin position="173"/>
        <end position="197"/>
    </location>
</feature>
<organism evidence="4 5">
    <name type="scientific">Ancylostoma ceylanicum</name>
    <dbReference type="NCBI Taxonomy" id="53326"/>
    <lineage>
        <taxon>Eukaryota</taxon>
        <taxon>Metazoa</taxon>
        <taxon>Ecdysozoa</taxon>
        <taxon>Nematoda</taxon>
        <taxon>Chromadorea</taxon>
        <taxon>Rhabditida</taxon>
        <taxon>Rhabditina</taxon>
        <taxon>Rhabditomorpha</taxon>
        <taxon>Strongyloidea</taxon>
        <taxon>Ancylostomatidae</taxon>
        <taxon>Ancylostomatinae</taxon>
        <taxon>Ancylostoma</taxon>
    </lineage>
</organism>
<dbReference type="OrthoDB" id="5877310at2759"/>
<proteinExistence type="predicted"/>
<dbReference type="InterPro" id="IPR039303">
    <property type="entry name" value="CCDC50"/>
</dbReference>
<protein>
    <recommendedName>
        <fullName evidence="3">Coiled-coil domain-containing protein</fullName>
    </recommendedName>
</protein>
<reference evidence="5" key="1">
    <citation type="journal article" date="2015" name="Nat. Genet.">
        <title>The genome and transcriptome of the zoonotic hookworm Ancylostoma ceylanicum identify infection-specific gene families.</title>
        <authorList>
            <person name="Schwarz E.M."/>
            <person name="Hu Y."/>
            <person name="Antoshechkin I."/>
            <person name="Miller M.M."/>
            <person name="Sternberg P.W."/>
            <person name="Aroian R.V."/>
        </authorList>
    </citation>
    <scope>NUCLEOTIDE SEQUENCE</scope>
    <source>
        <strain evidence="5">HY135</strain>
    </source>
</reference>
<dbReference type="EMBL" id="JARK01001461">
    <property type="protein sequence ID" value="EYB99136.1"/>
    <property type="molecule type" value="Genomic_DNA"/>
</dbReference>
<evidence type="ECO:0000259" key="3">
    <source>
        <dbReference type="Pfam" id="PF15295"/>
    </source>
</evidence>
<dbReference type="PANTHER" id="PTHR22115">
    <property type="entry name" value="C3ORF6 PROTEIN-RELATED"/>
    <property type="match status" value="1"/>
</dbReference>
<dbReference type="InterPro" id="IPR029311">
    <property type="entry name" value="CCDC50_N"/>
</dbReference>
<name>A0A016T913_9BILA</name>